<feature type="chain" id="PRO_5039149068" evidence="1">
    <location>
        <begin position="17"/>
        <end position="143"/>
    </location>
</feature>
<evidence type="ECO:0000256" key="1">
    <source>
        <dbReference type="SAM" id="SignalP"/>
    </source>
</evidence>
<comment type="caution">
    <text evidence="2">The sequence shown here is derived from an EMBL/GenBank/DDBJ whole genome shotgun (WGS) entry which is preliminary data.</text>
</comment>
<evidence type="ECO:0000313" key="3">
    <source>
        <dbReference type="Proteomes" id="UP000241848"/>
    </source>
</evidence>
<protein>
    <submittedName>
        <fullName evidence="2">Uncharacterized protein</fullName>
    </submittedName>
</protein>
<organism evidence="2 3">
    <name type="scientific">Sulfobacillus acidophilus</name>
    <dbReference type="NCBI Taxonomy" id="53633"/>
    <lineage>
        <taxon>Bacteria</taxon>
        <taxon>Bacillati</taxon>
        <taxon>Bacillota</taxon>
        <taxon>Clostridia</taxon>
        <taxon>Eubacteriales</taxon>
        <taxon>Clostridiales Family XVII. Incertae Sedis</taxon>
        <taxon>Sulfobacillus</taxon>
    </lineage>
</organism>
<name>A0A2T2WJ72_9FIRM</name>
<accession>A0A2T2WJ72</accession>
<dbReference type="Proteomes" id="UP000241848">
    <property type="component" value="Unassembled WGS sequence"/>
</dbReference>
<gene>
    <name evidence="2" type="ORF">C7B45_07235</name>
</gene>
<reference evidence="2 3" key="1">
    <citation type="journal article" date="2014" name="BMC Genomics">
        <title>Comparison of environmental and isolate Sulfobacillus genomes reveals diverse carbon, sulfur, nitrogen, and hydrogen metabolisms.</title>
        <authorList>
            <person name="Justice N.B."/>
            <person name="Norman A."/>
            <person name="Brown C.T."/>
            <person name="Singh A."/>
            <person name="Thomas B.C."/>
            <person name="Banfield J.F."/>
        </authorList>
    </citation>
    <scope>NUCLEOTIDE SEQUENCE [LARGE SCALE GENOMIC DNA]</scope>
    <source>
        <strain evidence="2">AMDSBA3</strain>
    </source>
</reference>
<feature type="signal peptide" evidence="1">
    <location>
        <begin position="1"/>
        <end position="16"/>
    </location>
</feature>
<evidence type="ECO:0000313" key="2">
    <source>
        <dbReference type="EMBL" id="PSR22294.1"/>
    </source>
</evidence>
<keyword evidence="1" id="KW-0732">Signal</keyword>
<proteinExistence type="predicted"/>
<sequence>MTFPIPVALLSAGVMAMGMTHGFADGSAASMTLALTFGVNRLYLVGTQEAPLWLRRCRLRWRPVTVVWQRLDQLPGHWWAGQCGRDLVVLGQGIRPPLTMQKSGTSWRALLPSGRQSVRVVLPDGARYEVRPVAPSIRAMGPL</sequence>
<dbReference type="EMBL" id="PXYV01000019">
    <property type="protein sequence ID" value="PSR22294.1"/>
    <property type="molecule type" value="Genomic_DNA"/>
</dbReference>
<dbReference type="AlphaFoldDB" id="A0A2T2WJ72"/>